<evidence type="ECO:0000256" key="1">
    <source>
        <dbReference type="ARBA" id="ARBA00022837"/>
    </source>
</evidence>
<comment type="caution">
    <text evidence="4">The sequence shown here is derived from an EMBL/GenBank/DDBJ whole genome shotgun (WGS) entry which is preliminary data.</text>
</comment>
<sequence>MPSCTIDRDGNGFLDAAELARFFQDLFEGIPAVELRLLVAYVDFMDVDKDGLVRPDELLQFLHAIPMADPNGVTYQPGFPAIPSTTHPQVGPSGTNQYPTTRKLAWQPAAPEPQTAPEFSQAMLHAYAHSGYAGPLDAGHVQAGHGYQQVPMVSPSASYPPPPPVVAQTLPAVQAQTAQVTHTGPSPHAPSPAFIGSPYAMSSPPASPRAVAAPPSPTPPMGAMPYMMAGLPGQPPVVGYILPYEKDLFQQLVAEAVHSPARSPNASRPASPAGSRPPSPPPPAVYPALPAPAAHAGQLQHQQQQQQQPSRYPTINQLPPQEQSADPSGYASGHSLPSPRQRSSYDASSKGWPPPLEEGVEVLDEFANSKRGSSPVPDYQKLDMDYPQQQLQYRQDVGSPDHHQQQEQQQQWAPPYGPVNAQQQLEGKVQHTQWPQSSSLAALGGPYSHARGFPTRQGPFGLMQELERFLISRRAQMLNFFAMAASSAHSLPPSPSGRPSTGGMGARGMAVTRPALVGVVQRAVPSASVHDTRYVQAIVDALLPHQRMISMEVSLLLIHERTSALRCRYLSMSDQPLVLSSLLGLPLYA</sequence>
<dbReference type="InterPro" id="IPR002048">
    <property type="entry name" value="EF_hand_dom"/>
</dbReference>
<dbReference type="InterPro" id="IPR018247">
    <property type="entry name" value="EF_Hand_1_Ca_BS"/>
</dbReference>
<keyword evidence="1" id="KW-0106">Calcium</keyword>
<dbReference type="EMBL" id="MU069779">
    <property type="protein sequence ID" value="KAF5834021.1"/>
    <property type="molecule type" value="Genomic_DNA"/>
</dbReference>
<feature type="compositionally biased region" description="Polar residues" evidence="2">
    <location>
        <begin position="420"/>
        <end position="440"/>
    </location>
</feature>
<feature type="region of interest" description="Disordered" evidence="2">
    <location>
        <begin position="260"/>
        <end position="357"/>
    </location>
</feature>
<protein>
    <recommendedName>
        <fullName evidence="3">EF-hand domain-containing protein</fullName>
    </recommendedName>
</protein>
<accession>A0ABQ7GHD7</accession>
<feature type="domain" description="EF-hand" evidence="3">
    <location>
        <begin position="33"/>
        <end position="68"/>
    </location>
</feature>
<dbReference type="PROSITE" id="PS00018">
    <property type="entry name" value="EF_HAND_1"/>
    <property type="match status" value="1"/>
</dbReference>
<feature type="region of interest" description="Disordered" evidence="2">
    <location>
        <begin position="175"/>
        <end position="216"/>
    </location>
</feature>
<feature type="compositionally biased region" description="Polar residues" evidence="2">
    <location>
        <begin position="338"/>
        <end position="347"/>
    </location>
</feature>
<evidence type="ECO:0000313" key="4">
    <source>
        <dbReference type="EMBL" id="KAF5834021.1"/>
    </source>
</evidence>
<feature type="compositionally biased region" description="Low complexity" evidence="2">
    <location>
        <begin position="286"/>
        <end position="313"/>
    </location>
</feature>
<evidence type="ECO:0000259" key="3">
    <source>
        <dbReference type="PROSITE" id="PS50222"/>
    </source>
</evidence>
<feature type="compositionally biased region" description="Polar residues" evidence="2">
    <location>
        <begin position="314"/>
        <end position="326"/>
    </location>
</feature>
<reference evidence="4" key="1">
    <citation type="submission" date="2017-08" db="EMBL/GenBank/DDBJ databases">
        <authorList>
            <person name="Polle J.E."/>
            <person name="Barry K."/>
            <person name="Cushman J."/>
            <person name="Schmutz J."/>
            <person name="Tran D."/>
            <person name="Hathwaick L.T."/>
            <person name="Yim W.C."/>
            <person name="Jenkins J."/>
            <person name="Mckie-Krisberg Z.M."/>
            <person name="Prochnik S."/>
            <person name="Lindquist E."/>
            <person name="Dockter R.B."/>
            <person name="Adam C."/>
            <person name="Molina H."/>
            <person name="Bunkerborg J."/>
            <person name="Jin E."/>
            <person name="Buchheim M."/>
            <person name="Magnuson J."/>
        </authorList>
    </citation>
    <scope>NUCLEOTIDE SEQUENCE</scope>
    <source>
        <strain evidence="4">CCAP 19/18</strain>
    </source>
</reference>
<organism evidence="4 5">
    <name type="scientific">Dunaliella salina</name>
    <name type="common">Green alga</name>
    <name type="synonym">Protococcus salinus</name>
    <dbReference type="NCBI Taxonomy" id="3046"/>
    <lineage>
        <taxon>Eukaryota</taxon>
        <taxon>Viridiplantae</taxon>
        <taxon>Chlorophyta</taxon>
        <taxon>core chlorophytes</taxon>
        <taxon>Chlorophyceae</taxon>
        <taxon>CS clade</taxon>
        <taxon>Chlamydomonadales</taxon>
        <taxon>Dunaliellaceae</taxon>
        <taxon>Dunaliella</taxon>
    </lineage>
</organism>
<dbReference type="CDD" id="cd00051">
    <property type="entry name" value="EFh"/>
    <property type="match status" value="1"/>
</dbReference>
<name>A0ABQ7GHD7_DUNSA</name>
<feature type="region of interest" description="Disordered" evidence="2">
    <location>
        <begin position="395"/>
        <end position="445"/>
    </location>
</feature>
<dbReference type="Gene3D" id="1.10.238.10">
    <property type="entry name" value="EF-hand"/>
    <property type="match status" value="1"/>
</dbReference>
<keyword evidence="5" id="KW-1185">Reference proteome</keyword>
<feature type="domain" description="EF-hand" evidence="3">
    <location>
        <begin position="6"/>
        <end position="29"/>
    </location>
</feature>
<feature type="compositionally biased region" description="Low complexity" evidence="2">
    <location>
        <begin position="197"/>
        <end position="213"/>
    </location>
</feature>
<evidence type="ECO:0000256" key="2">
    <source>
        <dbReference type="SAM" id="MobiDB-lite"/>
    </source>
</evidence>
<gene>
    <name evidence="4" type="ORF">DUNSADRAFT_9459</name>
</gene>
<evidence type="ECO:0000313" key="5">
    <source>
        <dbReference type="Proteomes" id="UP000815325"/>
    </source>
</evidence>
<dbReference type="SUPFAM" id="SSF47473">
    <property type="entry name" value="EF-hand"/>
    <property type="match status" value="1"/>
</dbReference>
<feature type="compositionally biased region" description="Low complexity" evidence="2">
    <location>
        <begin position="260"/>
        <end position="274"/>
    </location>
</feature>
<feature type="compositionally biased region" description="Pro residues" evidence="2">
    <location>
        <begin position="275"/>
        <end position="285"/>
    </location>
</feature>
<dbReference type="Proteomes" id="UP000815325">
    <property type="component" value="Unassembled WGS sequence"/>
</dbReference>
<dbReference type="InterPro" id="IPR011992">
    <property type="entry name" value="EF-hand-dom_pair"/>
</dbReference>
<proteinExistence type="predicted"/>
<dbReference type="PROSITE" id="PS50222">
    <property type="entry name" value="EF_HAND_2"/>
    <property type="match status" value="2"/>
</dbReference>